<protein>
    <submittedName>
        <fullName evidence="2">Membrane protein</fullName>
    </submittedName>
</protein>
<organism evidence="2 3">
    <name type="scientific">Aureimonas ureilytica</name>
    <dbReference type="NCBI Taxonomy" id="401562"/>
    <lineage>
        <taxon>Bacteria</taxon>
        <taxon>Pseudomonadati</taxon>
        <taxon>Pseudomonadota</taxon>
        <taxon>Alphaproteobacteria</taxon>
        <taxon>Hyphomicrobiales</taxon>
        <taxon>Aurantimonadaceae</taxon>
        <taxon>Aureimonas</taxon>
    </lineage>
</organism>
<dbReference type="Gene3D" id="2.60.40.1890">
    <property type="entry name" value="PCu(A)C copper chaperone"/>
    <property type="match status" value="1"/>
</dbReference>
<gene>
    <name evidence="2" type="ORF">NS226_01350</name>
</gene>
<evidence type="ECO:0000313" key="3">
    <source>
        <dbReference type="Proteomes" id="UP000078272"/>
    </source>
</evidence>
<feature type="signal peptide" evidence="1">
    <location>
        <begin position="1"/>
        <end position="24"/>
    </location>
</feature>
<dbReference type="STRING" id="401562.NS365_16605"/>
<dbReference type="InterPro" id="IPR007410">
    <property type="entry name" value="LpqE-like"/>
</dbReference>
<dbReference type="EMBL" id="LDPZ01000004">
    <property type="protein sequence ID" value="KTQ98340.1"/>
    <property type="molecule type" value="Genomic_DNA"/>
</dbReference>
<reference evidence="2 3" key="1">
    <citation type="journal article" date="2016" name="Front. Microbiol.">
        <title>Genomic Resource of Rice Seed Associated Bacteria.</title>
        <authorList>
            <person name="Midha S."/>
            <person name="Bansal K."/>
            <person name="Sharma S."/>
            <person name="Kumar N."/>
            <person name="Patil P.P."/>
            <person name="Chaudhry V."/>
            <person name="Patil P.B."/>
        </authorList>
    </citation>
    <scope>NUCLEOTIDE SEQUENCE [LARGE SCALE GENOMIC DNA]</scope>
    <source>
        <strain evidence="2 3">NS226</strain>
    </source>
</reference>
<evidence type="ECO:0000256" key="1">
    <source>
        <dbReference type="SAM" id="SignalP"/>
    </source>
</evidence>
<feature type="chain" id="PRO_5008041802" evidence="1">
    <location>
        <begin position="25"/>
        <end position="176"/>
    </location>
</feature>
<name>A0A175RCS8_9HYPH</name>
<dbReference type="PANTHER" id="PTHR36302">
    <property type="entry name" value="BLR7088 PROTEIN"/>
    <property type="match status" value="1"/>
</dbReference>
<dbReference type="Proteomes" id="UP000078272">
    <property type="component" value="Unassembled WGS sequence"/>
</dbReference>
<dbReference type="InterPro" id="IPR036182">
    <property type="entry name" value="PCuAC_sf"/>
</dbReference>
<comment type="caution">
    <text evidence="2">The sequence shown here is derived from an EMBL/GenBank/DDBJ whole genome shotgun (WGS) entry which is preliminary data.</text>
</comment>
<keyword evidence="1" id="KW-0732">Signal</keyword>
<dbReference type="Pfam" id="PF04314">
    <property type="entry name" value="PCuAC"/>
    <property type="match status" value="1"/>
</dbReference>
<dbReference type="SUPFAM" id="SSF110087">
    <property type="entry name" value="DR1885-like metal-binding protein"/>
    <property type="match status" value="1"/>
</dbReference>
<dbReference type="AlphaFoldDB" id="A0A175RCS8"/>
<sequence length="176" mass="18131">MTSFGRRIAGVVLGLALFSLSPLAASVPAAAHGFKVGAIEVEHPWSRATPPGAKTGAGYFVMVNSGSEPDRLVSASSPAAEKTEIHEMSIQNGVMNMRKVEGGVAIPAKGSAALAPGGFHLMLMGLKAPFKEGQMIPLTLTFEKAGSVEVELQVDKMGATSPSHGASADEGEAHQH</sequence>
<proteinExistence type="predicted"/>
<accession>A0A175RCS8</accession>
<dbReference type="PATRIC" id="fig|401562.3.peg.3148"/>
<dbReference type="InterPro" id="IPR058248">
    <property type="entry name" value="Lxx211020-like"/>
</dbReference>
<evidence type="ECO:0000313" key="2">
    <source>
        <dbReference type="EMBL" id="KTQ98340.1"/>
    </source>
</evidence>
<dbReference type="PANTHER" id="PTHR36302:SF1">
    <property type="entry name" value="COPPER CHAPERONE PCU(A)C"/>
    <property type="match status" value="1"/>
</dbReference>
<dbReference type="OrthoDB" id="9796962at2"/>